<keyword evidence="6" id="KW-0411">Iron-sulfur</keyword>
<dbReference type="AlphaFoldDB" id="C7LNC6"/>
<keyword evidence="4" id="KW-0249">Electron transport</keyword>
<reference evidence="8 9" key="1">
    <citation type="journal article" date="2009" name="Stand. Genomic Sci.">
        <title>Complete genome sequence of Desulfomicrobium baculatum type strain (X).</title>
        <authorList>
            <person name="Copeland A."/>
            <person name="Spring S."/>
            <person name="Goker M."/>
            <person name="Schneider S."/>
            <person name="Lapidus A."/>
            <person name="Del Rio T.G."/>
            <person name="Tice H."/>
            <person name="Cheng J.F."/>
            <person name="Chen F."/>
            <person name="Nolan M."/>
            <person name="Bruce D."/>
            <person name="Goodwin L."/>
            <person name="Pitluck S."/>
            <person name="Ivanova N."/>
            <person name="Mavrommatis K."/>
            <person name="Ovchinnikova G."/>
            <person name="Pati A."/>
            <person name="Chen A."/>
            <person name="Palaniappan K."/>
            <person name="Land M."/>
            <person name="Hauser L."/>
            <person name="Chang Y.J."/>
            <person name="Jeffries C.C."/>
            <person name="Meincke L."/>
            <person name="Sims D."/>
            <person name="Brettin T."/>
            <person name="Detter J.C."/>
            <person name="Han C."/>
            <person name="Chain P."/>
            <person name="Bristow J."/>
            <person name="Eisen J.A."/>
            <person name="Markowitz V."/>
            <person name="Hugenholtz P."/>
            <person name="Kyrpides N.C."/>
            <person name="Klenk H.P."/>
            <person name="Lucas S."/>
        </authorList>
    </citation>
    <scope>NUCLEOTIDE SEQUENCE [LARGE SCALE GENOMIC DNA]</scope>
    <source>
        <strain evidence="9">DSM 4028 / VKM B-1378 / X</strain>
    </source>
</reference>
<evidence type="ECO:0000259" key="7">
    <source>
        <dbReference type="PROSITE" id="PS51379"/>
    </source>
</evidence>
<dbReference type="Pfam" id="PF12800">
    <property type="entry name" value="Fer4_4"/>
    <property type="match status" value="1"/>
</dbReference>
<evidence type="ECO:0000313" key="8">
    <source>
        <dbReference type="EMBL" id="ACU90095.1"/>
    </source>
</evidence>
<dbReference type="GO" id="GO:0051539">
    <property type="term" value="F:4 iron, 4 sulfur cluster binding"/>
    <property type="evidence" value="ECO:0007669"/>
    <property type="project" value="UniProtKB-KW"/>
</dbReference>
<dbReference type="RefSeq" id="WP_015774186.1">
    <property type="nucleotide sequence ID" value="NC_013173.1"/>
</dbReference>
<dbReference type="Gene3D" id="3.30.70.20">
    <property type="match status" value="2"/>
</dbReference>
<dbReference type="HOGENOM" id="CLU_043374_3_2_7"/>
<dbReference type="PROSITE" id="PS00198">
    <property type="entry name" value="4FE4S_FER_1"/>
    <property type="match status" value="1"/>
</dbReference>
<proteinExistence type="predicted"/>
<dbReference type="STRING" id="525897.Dbac_2008"/>
<dbReference type="KEGG" id="dba:Dbac_2008"/>
<dbReference type="Proteomes" id="UP000002216">
    <property type="component" value="Chromosome"/>
</dbReference>
<dbReference type="PROSITE" id="PS51379">
    <property type="entry name" value="4FE4S_FER_2"/>
    <property type="match status" value="3"/>
</dbReference>
<keyword evidence="9" id="KW-1185">Reference proteome</keyword>
<keyword evidence="2" id="KW-0004">4Fe-4S</keyword>
<dbReference type="SUPFAM" id="SSF54862">
    <property type="entry name" value="4Fe-4S ferredoxins"/>
    <property type="match status" value="1"/>
</dbReference>
<feature type="domain" description="4Fe-4S ferredoxin-type" evidence="7">
    <location>
        <begin position="76"/>
        <end position="105"/>
    </location>
</feature>
<evidence type="ECO:0000256" key="1">
    <source>
        <dbReference type="ARBA" id="ARBA00022448"/>
    </source>
</evidence>
<dbReference type="GO" id="GO:0046872">
    <property type="term" value="F:metal ion binding"/>
    <property type="evidence" value="ECO:0007669"/>
    <property type="project" value="UniProtKB-KW"/>
</dbReference>
<protein>
    <submittedName>
        <fullName evidence="8">4Fe-4S ferredoxin iron-sulfur binding domain protein</fullName>
    </submittedName>
</protein>
<dbReference type="CDD" id="cd10550">
    <property type="entry name" value="DMSOR_beta_like"/>
    <property type="match status" value="1"/>
</dbReference>
<dbReference type="InterPro" id="IPR017896">
    <property type="entry name" value="4Fe4S_Fe-S-bd"/>
</dbReference>
<dbReference type="PANTHER" id="PTHR42859">
    <property type="entry name" value="OXIDOREDUCTASE"/>
    <property type="match status" value="1"/>
</dbReference>
<sequence length="173" mass="18275">MPRILVALPEKCTGCGRCQAACSAAHDGVFAPSLARLGMDNFPLLGRSVPSVCFQCANPDCLAACPEGAIRHDESGTVLVHTDKCTGCGGCVDACPWGQIRMGAKNVAIKCDLCGGEPSCVAECSAEALVFTEPDKDLRKRRGMQMKERCTVGSPEGKRAELAQRLVESKNGM</sequence>
<gene>
    <name evidence="8" type="ordered locus">Dbac_2008</name>
</gene>
<feature type="domain" description="4Fe-4S ferredoxin-type" evidence="7">
    <location>
        <begin position="43"/>
        <end position="75"/>
    </location>
</feature>
<keyword evidence="5" id="KW-0408">Iron</keyword>
<dbReference type="OrthoDB" id="9789030at2"/>
<dbReference type="EMBL" id="CP001629">
    <property type="protein sequence ID" value="ACU90095.1"/>
    <property type="molecule type" value="Genomic_DNA"/>
</dbReference>
<evidence type="ECO:0000256" key="5">
    <source>
        <dbReference type="ARBA" id="ARBA00023004"/>
    </source>
</evidence>
<dbReference type="InterPro" id="IPR050294">
    <property type="entry name" value="RnfB_subfamily"/>
</dbReference>
<evidence type="ECO:0000313" key="9">
    <source>
        <dbReference type="Proteomes" id="UP000002216"/>
    </source>
</evidence>
<evidence type="ECO:0000256" key="2">
    <source>
        <dbReference type="ARBA" id="ARBA00022485"/>
    </source>
</evidence>
<dbReference type="PANTHER" id="PTHR42859:SF10">
    <property type="entry name" value="DIMETHYLSULFOXIDE REDUCTASE CHAIN B"/>
    <property type="match status" value="1"/>
</dbReference>
<organism evidence="8 9">
    <name type="scientific">Desulfomicrobium baculatum (strain DSM 4028 / VKM B-1378 / X)</name>
    <name type="common">Desulfovibrio baculatus</name>
    <dbReference type="NCBI Taxonomy" id="525897"/>
    <lineage>
        <taxon>Bacteria</taxon>
        <taxon>Pseudomonadati</taxon>
        <taxon>Thermodesulfobacteriota</taxon>
        <taxon>Desulfovibrionia</taxon>
        <taxon>Desulfovibrionales</taxon>
        <taxon>Desulfomicrobiaceae</taxon>
        <taxon>Desulfomicrobium</taxon>
    </lineage>
</organism>
<feature type="domain" description="4Fe-4S ferredoxin-type" evidence="7">
    <location>
        <begin position="2"/>
        <end position="22"/>
    </location>
</feature>
<keyword evidence="1" id="KW-0813">Transport</keyword>
<accession>C7LNC6</accession>
<dbReference type="Pfam" id="PF13247">
    <property type="entry name" value="Fer4_11"/>
    <property type="match status" value="1"/>
</dbReference>
<name>C7LNC6_DESBD</name>
<dbReference type="InterPro" id="IPR017900">
    <property type="entry name" value="4Fe4S_Fe_S_CS"/>
</dbReference>
<dbReference type="eggNOG" id="COG1142">
    <property type="taxonomic scope" value="Bacteria"/>
</dbReference>
<keyword evidence="3" id="KW-0479">Metal-binding</keyword>
<evidence type="ECO:0000256" key="4">
    <source>
        <dbReference type="ARBA" id="ARBA00022982"/>
    </source>
</evidence>
<evidence type="ECO:0000256" key="3">
    <source>
        <dbReference type="ARBA" id="ARBA00022723"/>
    </source>
</evidence>
<evidence type="ECO:0000256" key="6">
    <source>
        <dbReference type="ARBA" id="ARBA00023014"/>
    </source>
</evidence>